<protein>
    <submittedName>
        <fullName evidence="1">Uncharacterized protein</fullName>
    </submittedName>
</protein>
<sequence length="171" mass="19840">MISEKAKVIGEAKQEHIMQFLVNCSTFGTPIQGMNFTWIFHYDNTYNNCPKTDLLCKEIPLKRHDCKCAFTYSICKTNIDLDSYKLIIIKFNNESIELTSFLLMDYGVLYQLIFSNPDQTDEFGRKLAVCVLNDFIKDFKSVELIIESKPPEWSNNGSVYLVQHLIFLKVN</sequence>
<dbReference type="Proteomes" id="UP001227230">
    <property type="component" value="Chromosome 11"/>
</dbReference>
<gene>
    <name evidence="1" type="ORF">VitviT2T_017268</name>
</gene>
<reference evidence="1 2" key="1">
    <citation type="journal article" date="2023" name="Hortic Res">
        <title>The complete reference genome for grapevine (Vitis vinifera L.) genetics and breeding.</title>
        <authorList>
            <person name="Shi X."/>
            <person name="Cao S."/>
            <person name="Wang X."/>
            <person name="Huang S."/>
            <person name="Wang Y."/>
            <person name="Liu Z."/>
            <person name="Liu W."/>
            <person name="Leng X."/>
            <person name="Peng Y."/>
            <person name="Wang N."/>
            <person name="Wang Y."/>
            <person name="Ma Z."/>
            <person name="Xu X."/>
            <person name="Zhang F."/>
            <person name="Xue H."/>
            <person name="Zhong H."/>
            <person name="Wang Y."/>
            <person name="Zhang K."/>
            <person name="Velt A."/>
            <person name="Avia K."/>
            <person name="Holtgrawe D."/>
            <person name="Grimplet J."/>
            <person name="Matus J.T."/>
            <person name="Ware D."/>
            <person name="Wu X."/>
            <person name="Wang H."/>
            <person name="Liu C."/>
            <person name="Fang Y."/>
            <person name="Rustenholz C."/>
            <person name="Cheng Z."/>
            <person name="Xiao H."/>
            <person name="Zhou Y."/>
        </authorList>
    </citation>
    <scope>NUCLEOTIDE SEQUENCE [LARGE SCALE GENOMIC DNA]</scope>
    <source>
        <strain evidence="2">cv. Pinot noir / PN40024</strain>
        <tissue evidence="1">Leaf</tissue>
    </source>
</reference>
<accession>A0ABY9CUH3</accession>
<evidence type="ECO:0000313" key="2">
    <source>
        <dbReference type="Proteomes" id="UP001227230"/>
    </source>
</evidence>
<evidence type="ECO:0000313" key="1">
    <source>
        <dbReference type="EMBL" id="WJZ98760.1"/>
    </source>
</evidence>
<name>A0ABY9CUH3_VITVI</name>
<proteinExistence type="predicted"/>
<keyword evidence="2" id="KW-1185">Reference proteome</keyword>
<dbReference type="EMBL" id="CP126658">
    <property type="protein sequence ID" value="WJZ98760.1"/>
    <property type="molecule type" value="Genomic_DNA"/>
</dbReference>
<organism evidence="1 2">
    <name type="scientific">Vitis vinifera</name>
    <name type="common">Grape</name>
    <dbReference type="NCBI Taxonomy" id="29760"/>
    <lineage>
        <taxon>Eukaryota</taxon>
        <taxon>Viridiplantae</taxon>
        <taxon>Streptophyta</taxon>
        <taxon>Embryophyta</taxon>
        <taxon>Tracheophyta</taxon>
        <taxon>Spermatophyta</taxon>
        <taxon>Magnoliopsida</taxon>
        <taxon>eudicotyledons</taxon>
        <taxon>Gunneridae</taxon>
        <taxon>Pentapetalae</taxon>
        <taxon>rosids</taxon>
        <taxon>Vitales</taxon>
        <taxon>Vitaceae</taxon>
        <taxon>Viteae</taxon>
        <taxon>Vitis</taxon>
    </lineage>
</organism>